<reference evidence="1 2" key="1">
    <citation type="submission" date="2015-12" db="EMBL/GenBank/DDBJ databases">
        <title>Complete genome of Lacimicrobium alkaliphilum KCTC 32984.</title>
        <authorList>
            <person name="Kim S.-G."/>
            <person name="Lee Y.-J."/>
        </authorList>
    </citation>
    <scope>NUCLEOTIDE SEQUENCE [LARGE SCALE GENOMIC DNA]</scope>
    <source>
        <strain evidence="1 2">YelD216</strain>
    </source>
</reference>
<dbReference type="AlphaFoldDB" id="A0A0U2ZAB2"/>
<accession>A0A0U2ZAB2</accession>
<dbReference type="GO" id="GO:0009055">
    <property type="term" value="F:electron transfer activity"/>
    <property type="evidence" value="ECO:0007669"/>
    <property type="project" value="InterPro"/>
</dbReference>
<dbReference type="Proteomes" id="UP000068447">
    <property type="component" value="Chromosome"/>
</dbReference>
<dbReference type="Pfam" id="PF01322">
    <property type="entry name" value="Cytochrom_C_2"/>
    <property type="match status" value="1"/>
</dbReference>
<proteinExistence type="predicted"/>
<sequence>MQQKSLLRNIIATTAVIGIIFSTVSLSEAKNSIDGESMALRKIMNELGKDMQSVTDAISREEWLRVAEIALQIAEHPQPPIGEKMRILSFVGSDAGKFKEFDKQTHDAAKAMESAAKLGNGQAVIESFSTLQTKCLACHQNFREEFLEHFYNKR</sequence>
<protein>
    <submittedName>
        <fullName evidence="1">Cytochrome C</fullName>
    </submittedName>
</protein>
<dbReference type="GO" id="GO:0020037">
    <property type="term" value="F:heme binding"/>
    <property type="evidence" value="ECO:0007669"/>
    <property type="project" value="InterPro"/>
</dbReference>
<organism evidence="1 2">
    <name type="scientific">Lacimicrobium alkaliphilum</name>
    <dbReference type="NCBI Taxonomy" id="1526571"/>
    <lineage>
        <taxon>Bacteria</taxon>
        <taxon>Pseudomonadati</taxon>
        <taxon>Pseudomonadota</taxon>
        <taxon>Gammaproteobacteria</taxon>
        <taxon>Alteromonadales</taxon>
        <taxon>Alteromonadaceae</taxon>
        <taxon>Lacimicrobium</taxon>
    </lineage>
</organism>
<evidence type="ECO:0000313" key="2">
    <source>
        <dbReference type="Proteomes" id="UP000068447"/>
    </source>
</evidence>
<dbReference type="InterPro" id="IPR002321">
    <property type="entry name" value="Cyt_c_II"/>
</dbReference>
<dbReference type="RefSeq" id="WP_062483034.1">
    <property type="nucleotide sequence ID" value="NZ_CP013650.1"/>
</dbReference>
<evidence type="ECO:0000313" key="1">
    <source>
        <dbReference type="EMBL" id="ALS99859.1"/>
    </source>
</evidence>
<dbReference type="KEGG" id="lal:AT746_17380"/>
<dbReference type="GO" id="GO:0022900">
    <property type="term" value="P:electron transport chain"/>
    <property type="evidence" value="ECO:0007669"/>
    <property type="project" value="InterPro"/>
</dbReference>
<dbReference type="InterPro" id="IPR010980">
    <property type="entry name" value="Cyt_c/b562"/>
</dbReference>
<keyword evidence="2" id="KW-1185">Reference proteome</keyword>
<dbReference type="PROSITE" id="PS51009">
    <property type="entry name" value="CYTCII"/>
    <property type="match status" value="1"/>
</dbReference>
<dbReference type="EMBL" id="CP013650">
    <property type="protein sequence ID" value="ALS99859.1"/>
    <property type="molecule type" value="Genomic_DNA"/>
</dbReference>
<dbReference type="GO" id="GO:0005506">
    <property type="term" value="F:iron ion binding"/>
    <property type="evidence" value="ECO:0007669"/>
    <property type="project" value="InterPro"/>
</dbReference>
<gene>
    <name evidence="1" type="ORF">AT746_17380</name>
</gene>
<name>A0A0U2ZAB2_9ALTE</name>
<dbReference type="SUPFAM" id="SSF47175">
    <property type="entry name" value="Cytochromes"/>
    <property type="match status" value="1"/>
</dbReference>
<dbReference type="Gene3D" id="1.20.120.10">
    <property type="entry name" value="Cytochrome c/b562"/>
    <property type="match status" value="1"/>
</dbReference>